<accession>A0A060NY49</accession>
<evidence type="ECO:0000313" key="7">
    <source>
        <dbReference type="Proteomes" id="UP000066014"/>
    </source>
</evidence>
<dbReference type="HOGENOM" id="CLU_030756_0_0_4"/>
<dbReference type="GO" id="GO:0005829">
    <property type="term" value="C:cytosol"/>
    <property type="evidence" value="ECO:0007669"/>
    <property type="project" value="TreeGrafter"/>
</dbReference>
<dbReference type="AlphaFoldDB" id="A0A060NY49"/>
<keyword evidence="7" id="KW-1185">Reference proteome</keyword>
<dbReference type="Proteomes" id="UP000066014">
    <property type="component" value="Chromosome"/>
</dbReference>
<dbReference type="OrthoDB" id="9813383at2"/>
<dbReference type="STRING" id="1458426.SMCB_2225"/>
<dbReference type="PROSITE" id="PS51273">
    <property type="entry name" value="GATASE_TYPE_1"/>
    <property type="match status" value="1"/>
</dbReference>
<proteinExistence type="inferred from homology"/>
<dbReference type="InterPro" id="IPR044668">
    <property type="entry name" value="PuuD-like"/>
</dbReference>
<reference evidence="6 7" key="1">
    <citation type="journal article" date="2014" name="Nat. Commun.">
        <title>Physiological and genomic features of highly alkaliphilic hydrogen-utilizing Betaproteobacteria from a continental serpentinizing site.</title>
        <authorList>
            <person name="Suzuki S."/>
            <person name="Kuenen J.G."/>
            <person name="Schipper K."/>
            <person name="van der Velde S."/>
            <person name="Ishii S."/>
            <person name="Wu A."/>
            <person name="Sorokin D.Y."/>
            <person name="Tenney A."/>
            <person name="Meng X.Y."/>
            <person name="Morrill P.L."/>
            <person name="Kamagata Y."/>
            <person name="Muyzer G."/>
            <person name="Nealson K.H."/>
        </authorList>
    </citation>
    <scope>NUCLEOTIDE SEQUENCE [LARGE SCALE GENOMIC DNA]</scope>
    <source>
        <strain evidence="6 7">B1</strain>
    </source>
</reference>
<dbReference type="FunFam" id="3.40.50.880:FF:000030">
    <property type="entry name" value="Gamma-glutamyl-gamma-aminobutyrate hydrolase PuuD"/>
    <property type="match status" value="1"/>
</dbReference>
<comment type="catalytic activity">
    <reaction evidence="2">
        <text>4-(gamma-L-glutamylamino)butanoate + H2O = 4-aminobutanoate + L-glutamate</text>
        <dbReference type="Rhea" id="RHEA:19737"/>
        <dbReference type="ChEBI" id="CHEBI:15377"/>
        <dbReference type="ChEBI" id="CHEBI:29985"/>
        <dbReference type="ChEBI" id="CHEBI:58800"/>
        <dbReference type="ChEBI" id="CHEBI:59888"/>
        <dbReference type="EC" id="3.5.1.94"/>
    </reaction>
</comment>
<evidence type="ECO:0000313" key="6">
    <source>
        <dbReference type="EMBL" id="BAO84453.1"/>
    </source>
</evidence>
<dbReference type="Gene3D" id="3.40.50.880">
    <property type="match status" value="1"/>
</dbReference>
<evidence type="ECO:0000256" key="3">
    <source>
        <dbReference type="ARBA" id="ARBA00055068"/>
    </source>
</evidence>
<dbReference type="GO" id="GO:0033969">
    <property type="term" value="F:gamma-glutamyl-gamma-aminobutyrate hydrolase activity"/>
    <property type="evidence" value="ECO:0007669"/>
    <property type="project" value="UniProtKB-EC"/>
</dbReference>
<comment type="function">
    <text evidence="3">Involved in the breakdown of putrescine via hydrolysis of the gamma-glutamyl linkage of gamma-glutamyl-gamma-aminobutyrate.</text>
</comment>
<dbReference type="CDD" id="cd01745">
    <property type="entry name" value="GATase1_2"/>
    <property type="match status" value="1"/>
</dbReference>
<name>A0A060NY49_9BURK</name>
<dbReference type="GO" id="GO:0016740">
    <property type="term" value="F:transferase activity"/>
    <property type="evidence" value="ECO:0007669"/>
    <property type="project" value="UniProtKB-KW"/>
</dbReference>
<evidence type="ECO:0000256" key="2">
    <source>
        <dbReference type="ARBA" id="ARBA00052718"/>
    </source>
</evidence>
<dbReference type="Pfam" id="PF07722">
    <property type="entry name" value="Peptidase_C26"/>
    <property type="match status" value="1"/>
</dbReference>
<gene>
    <name evidence="6" type="ORF">SMCB_2225</name>
</gene>
<keyword evidence="6" id="KW-0315">Glutamine amidotransferase</keyword>
<dbReference type="KEGG" id="cbab:SMCB_2225"/>
<organism evidence="6 7">
    <name type="scientific">Serpentinimonas maccroryi</name>
    <dbReference type="NCBI Taxonomy" id="1458426"/>
    <lineage>
        <taxon>Bacteria</taxon>
        <taxon>Pseudomonadati</taxon>
        <taxon>Pseudomonadota</taxon>
        <taxon>Betaproteobacteria</taxon>
        <taxon>Burkholderiales</taxon>
        <taxon>Comamonadaceae</taxon>
        <taxon>Serpentinimonas</taxon>
    </lineage>
</organism>
<evidence type="ECO:0000256" key="5">
    <source>
        <dbReference type="ARBA" id="ARBA00066788"/>
    </source>
</evidence>
<dbReference type="RefSeq" id="WP_045537041.1">
    <property type="nucleotide sequence ID" value="NZ_AP014569.1"/>
</dbReference>
<keyword evidence="6" id="KW-0808">Transferase</keyword>
<dbReference type="PANTHER" id="PTHR43235">
    <property type="entry name" value="GLUTAMINE AMIDOTRANSFERASE PB2B2.05-RELATED"/>
    <property type="match status" value="1"/>
</dbReference>
<dbReference type="SUPFAM" id="SSF52317">
    <property type="entry name" value="Class I glutamine amidotransferase-like"/>
    <property type="match status" value="1"/>
</dbReference>
<dbReference type="PANTHER" id="PTHR43235:SF1">
    <property type="entry name" value="GLUTAMINE AMIDOTRANSFERASE PB2B2.05-RELATED"/>
    <property type="match status" value="1"/>
</dbReference>
<dbReference type="InterPro" id="IPR011697">
    <property type="entry name" value="Peptidase_C26"/>
</dbReference>
<dbReference type="EMBL" id="AP014569">
    <property type="protein sequence ID" value="BAO84453.1"/>
    <property type="molecule type" value="Genomic_DNA"/>
</dbReference>
<comment type="pathway">
    <text evidence="4">Amine and polyamine degradation; putrescine degradation; 4-aminobutanoate from putrescine: step 4/4.</text>
</comment>
<evidence type="ECO:0000256" key="1">
    <source>
        <dbReference type="ARBA" id="ARBA00011083"/>
    </source>
</evidence>
<dbReference type="GO" id="GO:0006598">
    <property type="term" value="P:polyamine catabolic process"/>
    <property type="evidence" value="ECO:0007669"/>
    <property type="project" value="TreeGrafter"/>
</dbReference>
<dbReference type="InterPro" id="IPR029062">
    <property type="entry name" value="Class_I_gatase-like"/>
</dbReference>
<dbReference type="EC" id="3.5.1.94" evidence="5"/>
<comment type="similarity">
    <text evidence="1">Belongs to the peptidase C26 family.</text>
</comment>
<evidence type="ECO:0000256" key="4">
    <source>
        <dbReference type="ARBA" id="ARBA00060634"/>
    </source>
</evidence>
<protein>
    <recommendedName>
        <fullName evidence="5">gamma-glutamyl-gamma-aminobutyrate hydrolase</fullName>
        <ecNumber evidence="5">3.5.1.94</ecNumber>
    </recommendedName>
</protein>
<sequence length="282" mass="30039">MNPNPTASAHSAAPATPPLVWLPADHRQLGPNDMPYLLLGDKYARAVKVGAQAQPVLFPLAEAAQVGALLALVDGVMLTGSPSNVHPAHFDEDVHDPTLPLDPERDALTLALVRACIAQQVPLLGICRGFQEINVALGGSLHQTVHAVPGLMDHRDPDGLPLEQQYGPSHPVRLAEGSALAQWAGGTQAMVNSLHGQGIGRLAPGVRALAWAEDGLVEAIEVQGATEFAYAVQWHPEWRCEQNPFYATTFEAFGQALRRRQQRRLQAQLAQSTTGAPSATGA</sequence>